<evidence type="ECO:0000313" key="4">
    <source>
        <dbReference type="EMBL" id="QFZ87821.1"/>
    </source>
</evidence>
<dbReference type="InterPro" id="IPR029016">
    <property type="entry name" value="GAF-like_dom_sf"/>
</dbReference>
<protein>
    <submittedName>
        <fullName evidence="4">GAF domain-containing protein</fullName>
    </submittedName>
</protein>
<dbReference type="RefSeq" id="WP_153286169.1">
    <property type="nucleotide sequence ID" value="NZ_CP045644.1"/>
</dbReference>
<proteinExistence type="predicted"/>
<dbReference type="Pfam" id="PF02954">
    <property type="entry name" value="HTH_8"/>
    <property type="match status" value="1"/>
</dbReference>
<feature type="domain" description="GAF" evidence="2">
    <location>
        <begin position="80"/>
        <end position="215"/>
    </location>
</feature>
<dbReference type="Gene3D" id="1.10.10.60">
    <property type="entry name" value="Homeodomain-like"/>
    <property type="match status" value="1"/>
</dbReference>
<evidence type="ECO:0000259" key="2">
    <source>
        <dbReference type="Pfam" id="PF01590"/>
    </source>
</evidence>
<feature type="domain" description="DNA binding HTH" evidence="3">
    <location>
        <begin position="340"/>
        <end position="377"/>
    </location>
</feature>
<evidence type="ECO:0000259" key="3">
    <source>
        <dbReference type="Pfam" id="PF02954"/>
    </source>
</evidence>
<dbReference type="InterPro" id="IPR002197">
    <property type="entry name" value="HTH_Fis"/>
</dbReference>
<dbReference type="InterPro" id="IPR003018">
    <property type="entry name" value="GAF"/>
</dbReference>
<evidence type="ECO:0000256" key="1">
    <source>
        <dbReference type="SAM" id="MobiDB-lite"/>
    </source>
</evidence>
<gene>
    <name evidence="4" type="ORF">GFK26_31135</name>
</gene>
<accession>A0A5Q0MDT8</accession>
<dbReference type="AlphaFoldDB" id="A0A5Q0MDT8"/>
<name>A0A5Q0MDT8_VARPD</name>
<dbReference type="GO" id="GO:0043565">
    <property type="term" value="F:sequence-specific DNA binding"/>
    <property type="evidence" value="ECO:0007669"/>
    <property type="project" value="InterPro"/>
</dbReference>
<dbReference type="Gene3D" id="3.30.450.40">
    <property type="match status" value="1"/>
</dbReference>
<reference evidence="4 5" key="1">
    <citation type="submission" date="2019-10" db="EMBL/GenBank/DDBJ databases">
        <title>Complete genome sequence of Variovorax paradoxus 5C-2.</title>
        <authorList>
            <person name="Gogoleva N.E."/>
            <person name="Balkin A.S."/>
        </authorList>
    </citation>
    <scope>NUCLEOTIDE SEQUENCE [LARGE SCALE GENOMIC DNA]</scope>
    <source>
        <strain evidence="4 5">5C-2</strain>
    </source>
</reference>
<dbReference type="Proteomes" id="UP000326780">
    <property type="component" value="Chromosome"/>
</dbReference>
<dbReference type="PRINTS" id="PR01590">
    <property type="entry name" value="HTHFIS"/>
</dbReference>
<feature type="region of interest" description="Disordered" evidence="1">
    <location>
        <begin position="315"/>
        <end position="337"/>
    </location>
</feature>
<dbReference type="SUPFAM" id="SSF46689">
    <property type="entry name" value="Homeodomain-like"/>
    <property type="match status" value="1"/>
</dbReference>
<dbReference type="Pfam" id="PF01590">
    <property type="entry name" value="GAF"/>
    <property type="match status" value="1"/>
</dbReference>
<sequence length="387" mass="41838">MSASAAPPPIERSLAIAQARRELIEGDGPRPRTAARVDPGITRSWQRCLEAGRRPQQRVSFDPVSRTASRDVTECNRALVTAARPVIERLSRAIADTRYFAILTDARGIVVDVGTLPDGTDPAARYARDIGRIGVDLSENAIGTSAIGTALAEQESVWLHRGEHFFDDTSVYSCAGAPLFGPRGDCIGMLDLTGVQVVERPELRHLATMSARSIENLLVQREPCELLLRLLWPGCPSSETTEGLLCIDAVGHVTGANAAARQMLHQPLACHPGGLHFNDLFALPLHMMFDAARRGDATLEVPLWSGLRVQVRAQRGGSEHGDVPGMPDMTGTATDGRPRLRDVETALIRKAVTDARGNVAEAARTLGISRATVYRKLWRGRPAGTSD</sequence>
<dbReference type="InterPro" id="IPR009057">
    <property type="entry name" value="Homeodomain-like_sf"/>
</dbReference>
<evidence type="ECO:0000313" key="5">
    <source>
        <dbReference type="Proteomes" id="UP000326780"/>
    </source>
</evidence>
<organism evidence="4 5">
    <name type="scientific">Variovorax paradoxus</name>
    <dbReference type="NCBI Taxonomy" id="34073"/>
    <lineage>
        <taxon>Bacteria</taxon>
        <taxon>Pseudomonadati</taxon>
        <taxon>Pseudomonadota</taxon>
        <taxon>Betaproteobacteria</taxon>
        <taxon>Burkholderiales</taxon>
        <taxon>Comamonadaceae</taxon>
        <taxon>Variovorax</taxon>
    </lineage>
</organism>
<dbReference type="EMBL" id="CP045644">
    <property type="protein sequence ID" value="QFZ87821.1"/>
    <property type="molecule type" value="Genomic_DNA"/>
</dbReference>